<accession>A0AA39PZW2</accession>
<keyword evidence="2" id="KW-1185">Reference proteome</keyword>
<dbReference type="Proteomes" id="UP001175228">
    <property type="component" value="Unassembled WGS sequence"/>
</dbReference>
<proteinExistence type="predicted"/>
<reference evidence="1" key="1">
    <citation type="submission" date="2023-06" db="EMBL/GenBank/DDBJ databases">
        <authorList>
            <consortium name="Lawrence Berkeley National Laboratory"/>
            <person name="Ahrendt S."/>
            <person name="Sahu N."/>
            <person name="Indic B."/>
            <person name="Wong-Bajracharya J."/>
            <person name="Merenyi Z."/>
            <person name="Ke H.-M."/>
            <person name="Monk M."/>
            <person name="Kocsube S."/>
            <person name="Drula E."/>
            <person name="Lipzen A."/>
            <person name="Balint B."/>
            <person name="Henrissat B."/>
            <person name="Andreopoulos B."/>
            <person name="Martin F.M."/>
            <person name="Harder C.B."/>
            <person name="Rigling D."/>
            <person name="Ford K.L."/>
            <person name="Foster G.D."/>
            <person name="Pangilinan J."/>
            <person name="Papanicolaou A."/>
            <person name="Barry K."/>
            <person name="LaButti K."/>
            <person name="Viragh M."/>
            <person name="Koriabine M."/>
            <person name="Yan M."/>
            <person name="Riley R."/>
            <person name="Champramary S."/>
            <person name="Plett K.L."/>
            <person name="Tsai I.J."/>
            <person name="Slot J."/>
            <person name="Sipos G."/>
            <person name="Plett J."/>
            <person name="Nagy L.G."/>
            <person name="Grigoriev I.V."/>
        </authorList>
    </citation>
    <scope>NUCLEOTIDE SEQUENCE</scope>
    <source>
        <strain evidence="1">HWK02</strain>
    </source>
</reference>
<dbReference type="EMBL" id="JAUEPU010000028">
    <property type="protein sequence ID" value="KAK0492709.1"/>
    <property type="molecule type" value="Genomic_DNA"/>
</dbReference>
<evidence type="ECO:0000313" key="2">
    <source>
        <dbReference type="Proteomes" id="UP001175228"/>
    </source>
</evidence>
<dbReference type="AlphaFoldDB" id="A0AA39PZW2"/>
<comment type="caution">
    <text evidence="1">The sequence shown here is derived from an EMBL/GenBank/DDBJ whole genome shotgun (WGS) entry which is preliminary data.</text>
</comment>
<protein>
    <submittedName>
        <fullName evidence="1">Uncharacterized protein</fullName>
    </submittedName>
</protein>
<evidence type="ECO:0000313" key="1">
    <source>
        <dbReference type="EMBL" id="KAK0492709.1"/>
    </source>
</evidence>
<name>A0AA39PZW2_9AGAR</name>
<sequence>MYLKTHHDIIRPETTFRQVTRFEHAFFLTSVWVQKTNSVTECRQSGRATREIPSTHHLVATSVLQRRAFHVMGYVSRRHQRGHIAILGGYRPIPPNITHWVMARDDCRSEDVEGRRQDMSPVGCIRILPYTNLLQQDQASAPVQA</sequence>
<gene>
    <name evidence="1" type="ORF">EDD18DRAFT_1108711</name>
</gene>
<organism evidence="1 2">
    <name type="scientific">Armillaria luteobubalina</name>
    <dbReference type="NCBI Taxonomy" id="153913"/>
    <lineage>
        <taxon>Eukaryota</taxon>
        <taxon>Fungi</taxon>
        <taxon>Dikarya</taxon>
        <taxon>Basidiomycota</taxon>
        <taxon>Agaricomycotina</taxon>
        <taxon>Agaricomycetes</taxon>
        <taxon>Agaricomycetidae</taxon>
        <taxon>Agaricales</taxon>
        <taxon>Marasmiineae</taxon>
        <taxon>Physalacriaceae</taxon>
        <taxon>Armillaria</taxon>
    </lineage>
</organism>